<evidence type="ECO:0000256" key="2">
    <source>
        <dbReference type="ARBA" id="ARBA00022679"/>
    </source>
</evidence>
<sequence length="732" mass="80958">MSRLRLLADAWRLLPHLPLAAAICAADAWARLFPGPRRAARAAGAAGISVIVPERGTPDLLAETLAALECALARVAEPQQVVVVVNGAEKSDYSALMQRWPGYEWQFHAGALGYNGAIQAGLAAVRHDWTYLLNSDMRLAEDALEQLLPYRHDYVFALTSQIFFADPARRREETGWSDFHENPERAEVYERDPGAARMARGNLYPGGGSSLCRTAPLRRYVADSRDYSPFYWEDADWGARAWSEGWQLLFCPASHAHHHHRGTVKRYYDAAEVERIINRNELLFDLRHRWTRRHPLRSLLRLARSDAQSRRELRGIGLALRALRSRLASERARRNGLRFDRITRDRWYAPQRGDARRRPRVLLASPFALFPPAHGGARRIAELVTRLSDEVDFFLLGDEASLYGEASEPWLQHFRGVQLVEGRGDQAGEAALDLPARLQRHAWPGLRGELAALITRWRPDLVQVEFMELALLARGRPAAPRWLLALHDVYLDGRASAAADDAQQRAAIAAYDAVVVCSEEDAALLTPQPATLIGNGAADRRAGYQPSPDGLLLFMGPFRYAQNLAGIRAFLDSAWPALRAEFPDLRLRILGGVESAAIAAEDARLRQPGVELISAFVDPAPHLAECSLSINPQIDIRGSSIKLIESLLAGRCCASSADGARGFAGAGLGGLVACTDIAGLAAAIAPLLRDRAARHARERANWDILDNYTWDAMAQRQRACYQALLAPTDSTA</sequence>
<evidence type="ECO:0000256" key="3">
    <source>
        <dbReference type="SAM" id="SignalP"/>
    </source>
</evidence>
<keyword evidence="5" id="KW-1185">Reference proteome</keyword>
<accession>A0ABT1QWR7</accession>
<dbReference type="SUPFAM" id="SSF53448">
    <property type="entry name" value="Nucleotide-diphospho-sugar transferases"/>
    <property type="match status" value="1"/>
</dbReference>
<dbReference type="RefSeq" id="WP_255915925.1">
    <property type="nucleotide sequence ID" value="NZ_JANFQO010000020.1"/>
</dbReference>
<dbReference type="Pfam" id="PF13641">
    <property type="entry name" value="Glyco_tranf_2_3"/>
    <property type="match status" value="1"/>
</dbReference>
<dbReference type="Pfam" id="PF13692">
    <property type="entry name" value="Glyco_trans_1_4"/>
    <property type="match status" value="1"/>
</dbReference>
<reference evidence="4" key="1">
    <citation type="submission" date="2022-07" db="EMBL/GenBank/DDBJ databases">
        <title>Tahibacter sp., a new gammaproteobacterium isolated from the silt sample collected at pig farm.</title>
        <authorList>
            <person name="Chen H."/>
        </authorList>
    </citation>
    <scope>NUCLEOTIDE SEQUENCE</scope>
    <source>
        <strain evidence="4">P2K</strain>
    </source>
</reference>
<dbReference type="SUPFAM" id="SSF53756">
    <property type="entry name" value="UDP-Glycosyltransferase/glycogen phosphorylase"/>
    <property type="match status" value="1"/>
</dbReference>
<keyword evidence="1 4" id="KW-0328">Glycosyltransferase</keyword>
<dbReference type="GO" id="GO:0016757">
    <property type="term" value="F:glycosyltransferase activity"/>
    <property type="evidence" value="ECO:0007669"/>
    <property type="project" value="UniProtKB-KW"/>
</dbReference>
<keyword evidence="2 4" id="KW-0808">Transferase</keyword>
<keyword evidence="3" id="KW-0732">Signal</keyword>
<dbReference type="EC" id="2.4.-.-" evidence="4"/>
<proteinExistence type="predicted"/>
<evidence type="ECO:0000313" key="5">
    <source>
        <dbReference type="Proteomes" id="UP001165498"/>
    </source>
</evidence>
<dbReference type="Gene3D" id="3.90.550.10">
    <property type="entry name" value="Spore Coat Polysaccharide Biosynthesis Protein SpsA, Chain A"/>
    <property type="match status" value="1"/>
</dbReference>
<feature type="signal peptide" evidence="3">
    <location>
        <begin position="1"/>
        <end position="21"/>
    </location>
</feature>
<dbReference type="InterPro" id="IPR029044">
    <property type="entry name" value="Nucleotide-diphossugar_trans"/>
</dbReference>
<dbReference type="PANTHER" id="PTHR12526:SF510">
    <property type="entry name" value="D-INOSITOL 3-PHOSPHATE GLYCOSYLTRANSFERASE"/>
    <property type="match status" value="1"/>
</dbReference>
<dbReference type="Proteomes" id="UP001165498">
    <property type="component" value="Unassembled WGS sequence"/>
</dbReference>
<feature type="chain" id="PRO_5047175380" evidence="3">
    <location>
        <begin position="22"/>
        <end position="732"/>
    </location>
</feature>
<comment type="caution">
    <text evidence="4">The sequence shown here is derived from an EMBL/GenBank/DDBJ whole genome shotgun (WGS) entry which is preliminary data.</text>
</comment>
<dbReference type="EMBL" id="JANFQO010000020">
    <property type="protein sequence ID" value="MCQ4166737.1"/>
    <property type="molecule type" value="Genomic_DNA"/>
</dbReference>
<dbReference type="Gene3D" id="3.40.50.2000">
    <property type="entry name" value="Glycogen Phosphorylase B"/>
    <property type="match status" value="2"/>
</dbReference>
<evidence type="ECO:0000313" key="4">
    <source>
        <dbReference type="EMBL" id="MCQ4166737.1"/>
    </source>
</evidence>
<evidence type="ECO:0000256" key="1">
    <source>
        <dbReference type="ARBA" id="ARBA00022676"/>
    </source>
</evidence>
<gene>
    <name evidence="4" type="ORF">NM961_18650</name>
</gene>
<protein>
    <submittedName>
        <fullName evidence="4">Glycosyltransferase</fullName>
        <ecNumber evidence="4">2.4.-.-</ecNumber>
    </submittedName>
</protein>
<dbReference type="PANTHER" id="PTHR12526">
    <property type="entry name" value="GLYCOSYLTRANSFERASE"/>
    <property type="match status" value="1"/>
</dbReference>
<organism evidence="4 5">
    <name type="scientific">Tahibacter harae</name>
    <dbReference type="NCBI Taxonomy" id="2963937"/>
    <lineage>
        <taxon>Bacteria</taxon>
        <taxon>Pseudomonadati</taxon>
        <taxon>Pseudomonadota</taxon>
        <taxon>Gammaproteobacteria</taxon>
        <taxon>Lysobacterales</taxon>
        <taxon>Rhodanobacteraceae</taxon>
        <taxon>Tahibacter</taxon>
    </lineage>
</organism>
<name>A0ABT1QWR7_9GAMM</name>